<dbReference type="GO" id="GO:0009086">
    <property type="term" value="P:methionine biosynthetic process"/>
    <property type="evidence" value="ECO:0007669"/>
    <property type="project" value="InterPro"/>
</dbReference>
<dbReference type="PANTHER" id="PTHR43844">
    <property type="entry name" value="METHIONINE SYNTHASE"/>
    <property type="match status" value="1"/>
</dbReference>
<accession>E1QQ06</accession>
<proteinExistence type="predicted"/>
<reference evidence="2 3" key="1">
    <citation type="journal article" date="2010" name="Stand. Genomic Sci.">
        <title>Complete genome sequence of Vulcanisaeta distributa type strain (IC-017).</title>
        <authorList>
            <person name="Mavromatis K."/>
            <person name="Sikorski J."/>
            <person name="Pabst E."/>
            <person name="Teshima H."/>
            <person name="Lapidus A."/>
            <person name="Lucas S."/>
            <person name="Nolan M."/>
            <person name="Glavina Del Rio T."/>
            <person name="Cheng J.F."/>
            <person name="Bruce D."/>
            <person name="Goodwin L."/>
            <person name="Pitluck S."/>
            <person name="Liolios K."/>
            <person name="Ivanova N."/>
            <person name="Mikhailova N."/>
            <person name="Pati A."/>
            <person name="Chen A."/>
            <person name="Palaniappan K."/>
            <person name="Land M."/>
            <person name="Hauser L."/>
            <person name="Chang Y.J."/>
            <person name="Jeffries C.D."/>
            <person name="Rohde M."/>
            <person name="Spring S."/>
            <person name="Goker M."/>
            <person name="Wirth R."/>
            <person name="Woyke T."/>
            <person name="Bristow J."/>
            <person name="Eisen J.A."/>
            <person name="Markowitz V."/>
            <person name="Hugenholtz P."/>
            <person name="Klenk H.P."/>
            <person name="Kyrpides N.C."/>
        </authorList>
    </citation>
    <scope>NUCLEOTIDE SEQUENCE [LARGE SCALE GENOMIC DNA]</scope>
    <source>
        <strain evidence="3">DSM 14429 / JCM 11212 / NBRC 100878 / IC-017</strain>
    </source>
</reference>
<dbReference type="GO" id="GO:0003871">
    <property type="term" value="F:5-methyltetrahydropteroyltriglutamate-homocysteine S-methyltransferase activity"/>
    <property type="evidence" value="ECO:0007669"/>
    <property type="project" value="InterPro"/>
</dbReference>
<dbReference type="Proteomes" id="UP000006681">
    <property type="component" value="Chromosome"/>
</dbReference>
<dbReference type="EMBL" id="CP002100">
    <property type="protein sequence ID" value="ADN50378.1"/>
    <property type="molecule type" value="Genomic_DNA"/>
</dbReference>
<dbReference type="OrthoDB" id="17656at2157"/>
<organism evidence="2 3">
    <name type="scientific">Vulcanisaeta distributa (strain DSM 14429 / JCM 11212 / NBRC 100878 / IC-017)</name>
    <dbReference type="NCBI Taxonomy" id="572478"/>
    <lineage>
        <taxon>Archaea</taxon>
        <taxon>Thermoproteota</taxon>
        <taxon>Thermoprotei</taxon>
        <taxon>Thermoproteales</taxon>
        <taxon>Thermoproteaceae</taxon>
        <taxon>Vulcanisaeta</taxon>
    </lineage>
</organism>
<dbReference type="InterPro" id="IPR038071">
    <property type="entry name" value="UROD/MetE-like_sf"/>
</dbReference>
<gene>
    <name evidence="2" type="ordered locus">Vdis_0988</name>
</gene>
<dbReference type="HOGENOM" id="CLU_744069_0_0_2"/>
<name>E1QQ06_VULDI</name>
<feature type="domain" description="Cobalamin-independent methionine synthase MetE C-terminal/archaeal" evidence="1">
    <location>
        <begin position="271"/>
        <end position="374"/>
    </location>
</feature>
<dbReference type="InterPro" id="IPR002629">
    <property type="entry name" value="Met_Synth_C/arc"/>
</dbReference>
<dbReference type="AlphaFoldDB" id="E1QQ06"/>
<reference evidence="3" key="2">
    <citation type="journal article" date="2010" name="Stand. Genomic Sci.">
        <title>Complete genome sequence of Vulcanisaeta distributa type strain (IC-017T).</title>
        <authorList>
            <person name="Mavromatis K."/>
            <person name="Sikorski J."/>
            <person name="Pabst E."/>
            <person name="Teshima H."/>
            <person name="Lapidus A."/>
            <person name="Lucas S."/>
            <person name="Nolan M."/>
            <person name="Glavina Del Rio T."/>
            <person name="Cheng J."/>
            <person name="Bruce D."/>
            <person name="Goodwin L."/>
            <person name="Pitluck S."/>
            <person name="Liolios K."/>
            <person name="Ivanova N."/>
            <person name="Mikhailova N."/>
            <person name="Pati A."/>
            <person name="Chen A."/>
            <person name="Palaniappan K."/>
            <person name="Land M."/>
            <person name="Hauser L."/>
            <person name="Chang Y."/>
            <person name="Jeffries C."/>
            <person name="Rohde M."/>
            <person name="Spring S."/>
            <person name="Goker M."/>
            <person name="Wirth R."/>
            <person name="Woyke T."/>
            <person name="Bristow J."/>
            <person name="Eisen J."/>
            <person name="Markowitz V."/>
            <person name="Hugenholtz P."/>
            <person name="Klenk H."/>
            <person name="Kyrpides N."/>
        </authorList>
    </citation>
    <scope>NUCLEOTIDE SEQUENCE [LARGE SCALE GENOMIC DNA]</scope>
    <source>
        <strain evidence="3">DSM 14429 / JCM 11212 / NBRC 100878 / IC-017</strain>
    </source>
</reference>
<keyword evidence="3" id="KW-1185">Reference proteome</keyword>
<dbReference type="CDD" id="cd03311">
    <property type="entry name" value="CIMS_C_terminal_like"/>
    <property type="match status" value="1"/>
</dbReference>
<evidence type="ECO:0000259" key="1">
    <source>
        <dbReference type="Pfam" id="PF01717"/>
    </source>
</evidence>
<evidence type="ECO:0000313" key="2">
    <source>
        <dbReference type="EMBL" id="ADN50378.1"/>
    </source>
</evidence>
<dbReference type="KEGG" id="vdi:Vdis_0988"/>
<dbReference type="eggNOG" id="arCOG01876">
    <property type="taxonomic scope" value="Archaea"/>
</dbReference>
<dbReference type="STRING" id="572478.Vdis_0988"/>
<feature type="domain" description="Cobalamin-independent methionine synthase MetE C-terminal/archaeal" evidence="1">
    <location>
        <begin position="6"/>
        <end position="210"/>
    </location>
</feature>
<dbReference type="RefSeq" id="WP_013336103.1">
    <property type="nucleotide sequence ID" value="NC_014537.1"/>
</dbReference>
<dbReference type="Gene3D" id="3.20.20.210">
    <property type="match status" value="1"/>
</dbReference>
<protein>
    <submittedName>
        <fullName evidence="2">Methionine synthase vitamin-B12 independent</fullName>
    </submittedName>
</protein>
<dbReference type="PANTHER" id="PTHR43844:SF2">
    <property type="entry name" value="SYNTHASE, VITAMIN-B12 INDEPENDENT, PUTATIVE (AFU_ORTHOLOGUE AFUA_3G12060)-RELATED"/>
    <property type="match status" value="1"/>
</dbReference>
<sequence length="383" mass="44371">MQELTFTTSVVGSFPRPKWLIEAFDRYNKGEISKEELDEYLDDAVKLTVKEEELAGLDVITDGEQRRTSFVAFVGQKIPGFKLIYVTDINPKAIEIMKQYKAQLTYWRAVAVEQIRDSVIALDEFKFTRSVTDRRIKVTLPSPYLIMWETWDAKYSRQVYPQPEDLAQDYIKVLRQEIIRLRDAGVDFIQLDEPMLGDLVEARENEPDRYRKVIEAIHGQKYRGFKNELYLARDLINEAIKGIDGVRIGMHMDRWPNPDSPFYGIGFERLAPEVYDIKVKQYVLEYASPGSGDPAVFAKDLPSDKELGLGVIDVRNPQVEDPQTVVQRVERVVGVLDPRRIWLNPDCGFAPGMYRKFERRIAFSKVRSMTEAAKILRRKYGEK</sequence>
<evidence type="ECO:0000313" key="3">
    <source>
        <dbReference type="Proteomes" id="UP000006681"/>
    </source>
</evidence>
<dbReference type="GO" id="GO:0008270">
    <property type="term" value="F:zinc ion binding"/>
    <property type="evidence" value="ECO:0007669"/>
    <property type="project" value="InterPro"/>
</dbReference>
<dbReference type="GeneID" id="9751917"/>
<dbReference type="SUPFAM" id="SSF51726">
    <property type="entry name" value="UROD/MetE-like"/>
    <property type="match status" value="1"/>
</dbReference>
<dbReference type="Pfam" id="PF01717">
    <property type="entry name" value="Meth_synt_2"/>
    <property type="match status" value="2"/>
</dbReference>